<evidence type="ECO:0000256" key="2">
    <source>
        <dbReference type="ARBA" id="ARBA00022475"/>
    </source>
</evidence>
<evidence type="ECO:0000313" key="14">
    <source>
        <dbReference type="WBParaSite" id="nRc.2.0.1.t02061-RA"/>
    </source>
</evidence>
<dbReference type="PROSITE" id="PS50262">
    <property type="entry name" value="G_PROTEIN_RECEP_F1_2"/>
    <property type="match status" value="1"/>
</dbReference>
<reference evidence="14" key="1">
    <citation type="submission" date="2022-11" db="UniProtKB">
        <authorList>
            <consortium name="WormBaseParasite"/>
        </authorList>
    </citation>
    <scope>IDENTIFICATION</scope>
</reference>
<feature type="transmembrane region" description="Helical" evidence="11">
    <location>
        <begin position="44"/>
        <end position="69"/>
    </location>
</feature>
<dbReference type="PRINTS" id="PR00237">
    <property type="entry name" value="GPCRRHODOPSN"/>
</dbReference>
<dbReference type="Gene3D" id="1.20.1070.10">
    <property type="entry name" value="Rhodopsin 7-helix transmembrane proteins"/>
    <property type="match status" value="1"/>
</dbReference>
<keyword evidence="2" id="KW-1003">Cell membrane</keyword>
<accession>A0A915HKH4</accession>
<evidence type="ECO:0000256" key="4">
    <source>
        <dbReference type="ARBA" id="ARBA00022989"/>
    </source>
</evidence>
<feature type="compositionally biased region" description="Acidic residues" evidence="10">
    <location>
        <begin position="246"/>
        <end position="276"/>
    </location>
</feature>
<dbReference type="SUPFAM" id="SSF81321">
    <property type="entry name" value="Family A G protein-coupled receptor-like"/>
    <property type="match status" value="1"/>
</dbReference>
<dbReference type="Proteomes" id="UP000887565">
    <property type="component" value="Unplaced"/>
</dbReference>
<feature type="region of interest" description="Disordered" evidence="10">
    <location>
        <begin position="372"/>
        <end position="468"/>
    </location>
</feature>
<feature type="compositionally biased region" description="Basic residues" evidence="10">
    <location>
        <begin position="449"/>
        <end position="460"/>
    </location>
</feature>
<dbReference type="WBParaSite" id="nRc.2.0.1.t02061-RA">
    <property type="protein sequence ID" value="nRc.2.0.1.t02061-RA"/>
    <property type="gene ID" value="nRc.2.0.1.g02061"/>
</dbReference>
<dbReference type="CDD" id="cd14967">
    <property type="entry name" value="7tmA_amine_R-like"/>
    <property type="match status" value="1"/>
</dbReference>
<evidence type="ECO:0000256" key="7">
    <source>
        <dbReference type="ARBA" id="ARBA00023170"/>
    </source>
</evidence>
<evidence type="ECO:0000256" key="1">
    <source>
        <dbReference type="ARBA" id="ARBA00004651"/>
    </source>
</evidence>
<keyword evidence="4 11" id="KW-1133">Transmembrane helix</keyword>
<evidence type="ECO:0000256" key="6">
    <source>
        <dbReference type="ARBA" id="ARBA00023136"/>
    </source>
</evidence>
<sequence length="468" mass="52160">MYALESFSSCVALGCLCAWTVVANVLVFVVLYKNPRLQTVPNLLVGNLAFSDLCLGCVVLPLSAVYAVTLHWPFGKLACEIWISTDVLSCTASIWNLSMIGLDRYWAITSPITYITKRNMRSAVLMILSIWGLSSLISLAPFLGWRQYSEKGNYFIDIETHTSHCQFLELPAYTLYSATGSFYIPLLVMFFVYFQIYRAFADHRARQIYRDILVFRQKVIKKHIESTILHEISRVLPTSDEFAKEGDDDEEEEEEEEEEESENDNINEDDEEDEESDRPNKKKNSQLEEESGNGPPTTSGGSTSGSTSGIPETTNVAVATVKLRQLTPAPSILKTTNQLRYNAVRCNCDENHAINTNSNNSNDKLARTNELTMNEKSPLKKTSSVVGPDAVNQRRKTTCISRKKSAPAKAAHQDGVAGTAAAPSRAKAGKALQFSSHPPSARFPSTKPHSQKHHDRRRQVAHPTKGVY</sequence>
<dbReference type="InterPro" id="IPR000276">
    <property type="entry name" value="GPCR_Rhodpsn"/>
</dbReference>
<evidence type="ECO:0000256" key="8">
    <source>
        <dbReference type="ARBA" id="ARBA00023224"/>
    </source>
</evidence>
<evidence type="ECO:0000256" key="3">
    <source>
        <dbReference type="ARBA" id="ARBA00022692"/>
    </source>
</evidence>
<evidence type="ECO:0000259" key="12">
    <source>
        <dbReference type="PROSITE" id="PS50262"/>
    </source>
</evidence>
<dbReference type="Pfam" id="PF00001">
    <property type="entry name" value="7tm_1"/>
    <property type="match status" value="1"/>
</dbReference>
<keyword evidence="7 9" id="KW-0675">Receptor</keyword>
<evidence type="ECO:0000256" key="9">
    <source>
        <dbReference type="RuleBase" id="RU000688"/>
    </source>
</evidence>
<feature type="compositionally biased region" description="Low complexity" evidence="10">
    <location>
        <begin position="292"/>
        <end position="311"/>
    </location>
</feature>
<keyword evidence="13" id="KW-1185">Reference proteome</keyword>
<feature type="transmembrane region" description="Helical" evidence="11">
    <location>
        <begin position="81"/>
        <end position="102"/>
    </location>
</feature>
<evidence type="ECO:0000256" key="10">
    <source>
        <dbReference type="SAM" id="MobiDB-lite"/>
    </source>
</evidence>
<dbReference type="InterPro" id="IPR017452">
    <property type="entry name" value="GPCR_Rhodpsn_7TM"/>
</dbReference>
<feature type="transmembrane region" description="Helical" evidence="11">
    <location>
        <begin position="182"/>
        <end position="200"/>
    </location>
</feature>
<name>A0A915HKH4_ROMCU</name>
<feature type="compositionally biased region" description="Low complexity" evidence="10">
    <location>
        <begin position="417"/>
        <end position="431"/>
    </location>
</feature>
<feature type="compositionally biased region" description="Polar residues" evidence="10">
    <location>
        <begin position="372"/>
        <end position="385"/>
    </location>
</feature>
<keyword evidence="6 11" id="KW-0472">Membrane</keyword>
<feature type="region of interest" description="Disordered" evidence="10">
    <location>
        <begin position="239"/>
        <end position="311"/>
    </location>
</feature>
<comment type="similarity">
    <text evidence="9">Belongs to the G-protein coupled receptor 1 family.</text>
</comment>
<keyword evidence="3 9" id="KW-0812">Transmembrane</keyword>
<dbReference type="AlphaFoldDB" id="A0A915HKH4"/>
<keyword evidence="5 9" id="KW-0297">G-protein coupled receptor</keyword>
<comment type="subcellular location">
    <subcellularLocation>
        <location evidence="1">Cell membrane</location>
        <topology evidence="1">Multi-pass membrane protein</topology>
    </subcellularLocation>
</comment>
<feature type="domain" description="G-protein coupled receptors family 1 profile" evidence="12">
    <location>
        <begin position="23"/>
        <end position="221"/>
    </location>
</feature>
<evidence type="ECO:0000313" key="13">
    <source>
        <dbReference type="Proteomes" id="UP000887565"/>
    </source>
</evidence>
<dbReference type="PROSITE" id="PS00237">
    <property type="entry name" value="G_PROTEIN_RECEP_F1_1"/>
    <property type="match status" value="1"/>
</dbReference>
<evidence type="ECO:0000256" key="11">
    <source>
        <dbReference type="SAM" id="Phobius"/>
    </source>
</evidence>
<dbReference type="PANTHER" id="PTHR24248">
    <property type="entry name" value="ADRENERGIC RECEPTOR-RELATED G-PROTEIN COUPLED RECEPTOR"/>
    <property type="match status" value="1"/>
</dbReference>
<protein>
    <submittedName>
        <fullName evidence="14">G-protein coupled receptors family 1 profile domain-containing protein</fullName>
    </submittedName>
</protein>
<dbReference type="OMA" id="IETHTSH"/>
<dbReference type="GO" id="GO:0005886">
    <property type="term" value="C:plasma membrane"/>
    <property type="evidence" value="ECO:0007669"/>
    <property type="project" value="UniProtKB-SubCell"/>
</dbReference>
<dbReference type="GO" id="GO:0004930">
    <property type="term" value="F:G protein-coupled receptor activity"/>
    <property type="evidence" value="ECO:0007669"/>
    <property type="project" value="UniProtKB-KW"/>
</dbReference>
<proteinExistence type="inferred from homology"/>
<keyword evidence="8 9" id="KW-0807">Transducer</keyword>
<feature type="compositionally biased region" description="Basic residues" evidence="10">
    <location>
        <begin position="393"/>
        <end position="406"/>
    </location>
</feature>
<organism evidence="13 14">
    <name type="scientific">Romanomermis culicivorax</name>
    <name type="common">Nematode worm</name>
    <dbReference type="NCBI Taxonomy" id="13658"/>
    <lineage>
        <taxon>Eukaryota</taxon>
        <taxon>Metazoa</taxon>
        <taxon>Ecdysozoa</taxon>
        <taxon>Nematoda</taxon>
        <taxon>Enoplea</taxon>
        <taxon>Dorylaimia</taxon>
        <taxon>Mermithida</taxon>
        <taxon>Mermithoidea</taxon>
        <taxon>Mermithidae</taxon>
        <taxon>Romanomermis</taxon>
    </lineage>
</organism>
<evidence type="ECO:0000256" key="5">
    <source>
        <dbReference type="ARBA" id="ARBA00023040"/>
    </source>
</evidence>
<feature type="transmembrane region" description="Helical" evidence="11">
    <location>
        <begin position="6"/>
        <end position="32"/>
    </location>
</feature>
<feature type="transmembrane region" description="Helical" evidence="11">
    <location>
        <begin position="123"/>
        <end position="145"/>
    </location>
</feature>
<dbReference type="PANTHER" id="PTHR24248:SF151">
    <property type="entry name" value="TYRAMINE RECEPTOR TYRA-2"/>
    <property type="match status" value="1"/>
</dbReference>